<evidence type="ECO:0000313" key="7">
    <source>
        <dbReference type="Proteomes" id="UP000233387"/>
    </source>
</evidence>
<dbReference type="PROSITE" id="PS50893">
    <property type="entry name" value="ABC_TRANSPORTER_2"/>
    <property type="match status" value="1"/>
</dbReference>
<keyword evidence="7" id="KW-1185">Reference proteome</keyword>
<gene>
    <name evidence="6" type="ORF">Rain11_0675</name>
</gene>
<dbReference type="GO" id="GO:0016887">
    <property type="term" value="F:ATP hydrolysis activity"/>
    <property type="evidence" value="ECO:0007669"/>
    <property type="project" value="InterPro"/>
</dbReference>
<dbReference type="Pfam" id="PF00005">
    <property type="entry name" value="ABC_tran"/>
    <property type="match status" value="1"/>
</dbReference>
<reference evidence="6 7" key="1">
    <citation type="submission" date="2017-06" db="EMBL/GenBank/DDBJ databases">
        <title>Raineya orbicola gen. nov., sp. nov. a slightly thermophilic bacterium of the phylum Bacteroidetes and the description of Raineyaceae fam. nov.</title>
        <authorList>
            <person name="Albuquerque L."/>
            <person name="Polonia A.R.M."/>
            <person name="Barroso C."/>
            <person name="Froufe H.J.C."/>
            <person name="Lage O."/>
            <person name="Lobo-Da-Cunha A."/>
            <person name="Egas C."/>
            <person name="Da Costa M.S."/>
        </authorList>
    </citation>
    <scope>NUCLEOTIDE SEQUENCE [LARGE SCALE GENOMIC DNA]</scope>
    <source>
        <strain evidence="6 7">SPSPC-11</strain>
    </source>
</reference>
<keyword evidence="3" id="KW-0547">Nucleotide-binding</keyword>
<dbReference type="OrthoDB" id="977540at2"/>
<dbReference type="AlphaFoldDB" id="A0A2N3IJ23"/>
<dbReference type="EMBL" id="NKXO01000008">
    <property type="protein sequence ID" value="PKQ70296.1"/>
    <property type="molecule type" value="Genomic_DNA"/>
</dbReference>
<name>A0A2N3IJ23_9BACT</name>
<comment type="similarity">
    <text evidence="1">Belongs to the ABC transporter superfamily.</text>
</comment>
<evidence type="ECO:0000259" key="5">
    <source>
        <dbReference type="PROSITE" id="PS50893"/>
    </source>
</evidence>
<protein>
    <submittedName>
        <fullName evidence="6">ABC-type multidrug transport system ATPase component</fullName>
    </submittedName>
</protein>
<dbReference type="PANTHER" id="PTHR43335">
    <property type="entry name" value="ABC TRANSPORTER, ATP-BINDING PROTEIN"/>
    <property type="match status" value="1"/>
</dbReference>
<dbReference type="Proteomes" id="UP000233387">
    <property type="component" value="Unassembled WGS sequence"/>
</dbReference>
<proteinExistence type="inferred from homology"/>
<feature type="domain" description="ABC transporter" evidence="5">
    <location>
        <begin position="4"/>
        <end position="228"/>
    </location>
</feature>
<dbReference type="GO" id="GO:0005524">
    <property type="term" value="F:ATP binding"/>
    <property type="evidence" value="ECO:0007669"/>
    <property type="project" value="UniProtKB-KW"/>
</dbReference>
<evidence type="ECO:0000313" key="6">
    <source>
        <dbReference type="EMBL" id="PKQ70296.1"/>
    </source>
</evidence>
<dbReference type="PANTHER" id="PTHR43335:SF2">
    <property type="entry name" value="ABC TRANSPORTER, ATP-BINDING PROTEIN"/>
    <property type="match status" value="1"/>
</dbReference>
<dbReference type="InterPro" id="IPR003439">
    <property type="entry name" value="ABC_transporter-like_ATP-bd"/>
</dbReference>
<dbReference type="InterPro" id="IPR003593">
    <property type="entry name" value="AAA+_ATPase"/>
</dbReference>
<evidence type="ECO:0000256" key="3">
    <source>
        <dbReference type="ARBA" id="ARBA00022741"/>
    </source>
</evidence>
<dbReference type="Gene3D" id="3.40.50.300">
    <property type="entry name" value="P-loop containing nucleotide triphosphate hydrolases"/>
    <property type="match status" value="1"/>
</dbReference>
<keyword evidence="4" id="KW-0067">ATP-binding</keyword>
<evidence type="ECO:0000256" key="4">
    <source>
        <dbReference type="ARBA" id="ARBA00022840"/>
    </source>
</evidence>
<sequence length="297" mass="32620">MSVLQVNALSKNFGNIQALDQVSFEVPQGSVFGILGPNGSGKTTLLGIVTEVLKASAGNFLWFGKVASATIRKQIGTLLETPNFYPYLSGYDNLLLRQKIHQRGSLKDIQEVLEVVKLSERAKSPAKTYSLGMKQRLAIAASLLGKPQVLILDEPTNGLDPAGIVEIRDLILELREQNYTIILASHLLDEVEKVCTHTAILKQGKLLSYGKVDEILGKGLTIEIASSSLTELANFLQNKFPQATIKKENEVLQLVIETDSINLASLNQSCFENGIILHHLALRRKTLETAFLELTEN</sequence>
<evidence type="ECO:0000256" key="2">
    <source>
        <dbReference type="ARBA" id="ARBA00022448"/>
    </source>
</evidence>
<accession>A0A2N3IJ23</accession>
<dbReference type="InterPro" id="IPR017871">
    <property type="entry name" value="ABC_transporter-like_CS"/>
</dbReference>
<dbReference type="PROSITE" id="PS00211">
    <property type="entry name" value="ABC_TRANSPORTER_1"/>
    <property type="match status" value="1"/>
</dbReference>
<dbReference type="SUPFAM" id="SSF52540">
    <property type="entry name" value="P-loop containing nucleoside triphosphate hydrolases"/>
    <property type="match status" value="1"/>
</dbReference>
<dbReference type="SMART" id="SM00382">
    <property type="entry name" value="AAA"/>
    <property type="match status" value="1"/>
</dbReference>
<comment type="caution">
    <text evidence="6">The sequence shown here is derived from an EMBL/GenBank/DDBJ whole genome shotgun (WGS) entry which is preliminary data.</text>
</comment>
<dbReference type="RefSeq" id="WP_101357938.1">
    <property type="nucleotide sequence ID" value="NZ_NKXO01000008.1"/>
</dbReference>
<evidence type="ECO:0000256" key="1">
    <source>
        <dbReference type="ARBA" id="ARBA00005417"/>
    </source>
</evidence>
<keyword evidence="2" id="KW-0813">Transport</keyword>
<dbReference type="InterPro" id="IPR027417">
    <property type="entry name" value="P-loop_NTPase"/>
</dbReference>
<organism evidence="6 7">
    <name type="scientific">Raineya orbicola</name>
    <dbReference type="NCBI Taxonomy" id="2016530"/>
    <lineage>
        <taxon>Bacteria</taxon>
        <taxon>Pseudomonadati</taxon>
        <taxon>Bacteroidota</taxon>
        <taxon>Cytophagia</taxon>
        <taxon>Cytophagales</taxon>
        <taxon>Raineyaceae</taxon>
        <taxon>Raineya</taxon>
    </lineage>
</organism>